<dbReference type="AlphaFoldDB" id="A0AAD5SH21"/>
<comment type="function">
    <text evidence="7">Ubiquitin-like protein involved in cytoplasm to vacuole transport (Cvt), autophagy vesicles formation, mitophagy, and nucleophagy.</text>
</comment>
<evidence type="ECO:0000256" key="4">
    <source>
        <dbReference type="ARBA" id="ARBA00022499"/>
    </source>
</evidence>
<evidence type="ECO:0000256" key="2">
    <source>
        <dbReference type="ARBA" id="ARBA00011288"/>
    </source>
</evidence>
<name>A0AAD5SH21_9FUNG</name>
<keyword evidence="7" id="KW-0653">Protein transport</keyword>
<keyword evidence="10" id="KW-1185">Reference proteome</keyword>
<evidence type="ECO:0000256" key="7">
    <source>
        <dbReference type="RuleBase" id="RU361201"/>
    </source>
</evidence>
<dbReference type="GO" id="GO:0015031">
    <property type="term" value="P:protein transport"/>
    <property type="evidence" value="ECO:0007669"/>
    <property type="project" value="UniProtKB-KW"/>
</dbReference>
<dbReference type="Proteomes" id="UP001212841">
    <property type="component" value="Unassembled WGS sequence"/>
</dbReference>
<keyword evidence="7" id="KW-0813">Transport</keyword>
<sequence length="112" mass="12233">MSAPPSVSSPPQSPGLAASPKTAAPKVVVQFRATGNAPILKQKFYKISAPQQFRTVINFLRKELNYKPQDPLFLYINSAFAPAPDEILANLYKCFGTENSLIINYSTTAAWG</sequence>
<evidence type="ECO:0000313" key="10">
    <source>
        <dbReference type="Proteomes" id="UP001212841"/>
    </source>
</evidence>
<organism evidence="9 10">
    <name type="scientific">Rhizophlyctis rosea</name>
    <dbReference type="NCBI Taxonomy" id="64517"/>
    <lineage>
        <taxon>Eukaryota</taxon>
        <taxon>Fungi</taxon>
        <taxon>Fungi incertae sedis</taxon>
        <taxon>Chytridiomycota</taxon>
        <taxon>Chytridiomycota incertae sedis</taxon>
        <taxon>Chytridiomycetes</taxon>
        <taxon>Rhizophlyctidales</taxon>
        <taxon>Rhizophlyctidaceae</taxon>
        <taxon>Rhizophlyctis</taxon>
    </lineage>
</organism>
<accession>A0AAD5SH21</accession>
<evidence type="ECO:0000256" key="5">
    <source>
        <dbReference type="ARBA" id="ARBA00022786"/>
    </source>
</evidence>
<proteinExistence type="inferred from homology"/>
<evidence type="ECO:0000256" key="8">
    <source>
        <dbReference type="SAM" id="MobiDB-lite"/>
    </source>
</evidence>
<keyword evidence="7" id="KW-0472">Membrane</keyword>
<comment type="subunit">
    <text evidence="2 7">Forms a conjugate with ATG5.</text>
</comment>
<keyword evidence="6 7" id="KW-0072">Autophagy</keyword>
<dbReference type="GO" id="GO:0097352">
    <property type="term" value="P:autophagosome maturation"/>
    <property type="evidence" value="ECO:0007669"/>
    <property type="project" value="TreeGrafter"/>
</dbReference>
<dbReference type="GO" id="GO:0034045">
    <property type="term" value="C:phagophore assembly site membrane"/>
    <property type="evidence" value="ECO:0007669"/>
    <property type="project" value="UniProtKB-SubCell"/>
</dbReference>
<dbReference type="GO" id="GO:0000045">
    <property type="term" value="P:autophagosome assembly"/>
    <property type="evidence" value="ECO:0007669"/>
    <property type="project" value="InterPro"/>
</dbReference>
<protein>
    <recommendedName>
        <fullName evidence="3 7">Ubiquitin-like protein ATG12</fullName>
    </recommendedName>
</protein>
<dbReference type="Gene3D" id="3.10.20.90">
    <property type="entry name" value="Phosphatidylinositol 3-kinase Catalytic Subunit, Chain A, domain 1"/>
    <property type="match status" value="1"/>
</dbReference>
<dbReference type="FunFam" id="3.10.20.90:FF:000150">
    <property type="entry name" value="Ubiquitin-like protein ATG12"/>
    <property type="match status" value="1"/>
</dbReference>
<comment type="caution">
    <text evidence="9">The sequence shown here is derived from an EMBL/GenBank/DDBJ whole genome shotgun (WGS) entry which is preliminary data.</text>
</comment>
<dbReference type="PANTHER" id="PTHR13385:SF0">
    <property type="entry name" value="UBIQUITIN-LIKE PROTEIN ATG12"/>
    <property type="match status" value="1"/>
</dbReference>
<evidence type="ECO:0000256" key="1">
    <source>
        <dbReference type="ARBA" id="ARBA00007778"/>
    </source>
</evidence>
<evidence type="ECO:0000313" key="9">
    <source>
        <dbReference type="EMBL" id="KAJ3049549.1"/>
    </source>
</evidence>
<evidence type="ECO:0000256" key="3">
    <source>
        <dbReference type="ARBA" id="ARBA00015875"/>
    </source>
</evidence>
<dbReference type="GO" id="GO:0061723">
    <property type="term" value="P:glycophagy"/>
    <property type="evidence" value="ECO:0007669"/>
    <property type="project" value="TreeGrafter"/>
</dbReference>
<dbReference type="GO" id="GO:0019776">
    <property type="term" value="F:Atg8-family ligase activity"/>
    <property type="evidence" value="ECO:0007669"/>
    <property type="project" value="TreeGrafter"/>
</dbReference>
<dbReference type="GO" id="GO:0034727">
    <property type="term" value="P:piecemeal microautophagy of the nucleus"/>
    <property type="evidence" value="ECO:0007669"/>
    <property type="project" value="TreeGrafter"/>
</dbReference>
<comment type="similarity">
    <text evidence="1 7">Belongs to the ATG12 family.</text>
</comment>
<dbReference type="GO" id="GO:0000422">
    <property type="term" value="P:autophagy of mitochondrion"/>
    <property type="evidence" value="ECO:0007669"/>
    <property type="project" value="TreeGrafter"/>
</dbReference>
<gene>
    <name evidence="9" type="ORF">HK097_009466</name>
</gene>
<dbReference type="SUPFAM" id="SSF54236">
    <property type="entry name" value="Ubiquitin-like"/>
    <property type="match status" value="1"/>
</dbReference>
<reference evidence="9" key="1">
    <citation type="submission" date="2020-05" db="EMBL/GenBank/DDBJ databases">
        <title>Phylogenomic resolution of chytrid fungi.</title>
        <authorList>
            <person name="Stajich J.E."/>
            <person name="Amses K."/>
            <person name="Simmons R."/>
            <person name="Seto K."/>
            <person name="Myers J."/>
            <person name="Bonds A."/>
            <person name="Quandt C.A."/>
            <person name="Barry K."/>
            <person name="Liu P."/>
            <person name="Grigoriev I."/>
            <person name="Longcore J.E."/>
            <person name="James T.Y."/>
        </authorList>
    </citation>
    <scope>NUCLEOTIDE SEQUENCE</scope>
    <source>
        <strain evidence="9">JEL0318</strain>
    </source>
</reference>
<comment type="subcellular location">
    <subcellularLocation>
        <location evidence="7">Preautophagosomal structure membrane</location>
        <topology evidence="7">Peripheral membrane protein</topology>
    </subcellularLocation>
</comment>
<keyword evidence="4 7" id="KW-1017">Isopeptide bond</keyword>
<dbReference type="EMBL" id="JADGJD010000628">
    <property type="protein sequence ID" value="KAJ3049549.1"/>
    <property type="molecule type" value="Genomic_DNA"/>
</dbReference>
<feature type="region of interest" description="Disordered" evidence="8">
    <location>
        <begin position="1"/>
        <end position="20"/>
    </location>
</feature>
<dbReference type="Pfam" id="PF04110">
    <property type="entry name" value="APG12"/>
    <property type="match status" value="1"/>
</dbReference>
<keyword evidence="5 7" id="KW-0833">Ubl conjugation pathway</keyword>
<dbReference type="InterPro" id="IPR007242">
    <property type="entry name" value="Atg12"/>
</dbReference>
<dbReference type="PANTHER" id="PTHR13385">
    <property type="entry name" value="AUTOPHAGY PROTEIN 12"/>
    <property type="match status" value="1"/>
</dbReference>
<dbReference type="GO" id="GO:0000421">
    <property type="term" value="C:autophagosome membrane"/>
    <property type="evidence" value="ECO:0007669"/>
    <property type="project" value="TreeGrafter"/>
</dbReference>
<dbReference type="InterPro" id="IPR029071">
    <property type="entry name" value="Ubiquitin-like_domsf"/>
</dbReference>
<dbReference type="CDD" id="cd01612">
    <property type="entry name" value="Ubl_ATG12"/>
    <property type="match status" value="1"/>
</dbReference>
<evidence type="ECO:0000256" key="6">
    <source>
        <dbReference type="ARBA" id="ARBA00023006"/>
    </source>
</evidence>
<dbReference type="GO" id="GO:0034274">
    <property type="term" value="C:Atg12-Atg5-Atg16 complex"/>
    <property type="evidence" value="ECO:0007669"/>
    <property type="project" value="TreeGrafter"/>
</dbReference>